<dbReference type="InterPro" id="IPR017853">
    <property type="entry name" value="GH"/>
</dbReference>
<dbReference type="InterPro" id="IPR035373">
    <property type="entry name" value="Melibiase/NAGA_C"/>
</dbReference>
<dbReference type="PANTHER" id="PTHR11452:SF83">
    <property type="entry name" value="ALPHA-GALACTOSIDASE"/>
    <property type="match status" value="1"/>
</dbReference>
<evidence type="ECO:0000256" key="3">
    <source>
        <dbReference type="ARBA" id="ARBA00011738"/>
    </source>
</evidence>
<keyword evidence="6 10" id="KW-1015">Disulfide bond</keyword>
<dbReference type="RefSeq" id="XP_022091574.1">
    <property type="nucleotide sequence ID" value="XM_022235882.1"/>
</dbReference>
<keyword evidence="9 10" id="KW-0326">Glycosidase</keyword>
<evidence type="ECO:0000313" key="14">
    <source>
        <dbReference type="RefSeq" id="XP_022091574.1"/>
    </source>
</evidence>
<dbReference type="PROSITE" id="PS00512">
    <property type="entry name" value="ALPHA_GALACTOSIDASE"/>
    <property type="match status" value="1"/>
</dbReference>
<feature type="chain" id="PRO_5034560804" description="Alpha-galactosidase" evidence="11">
    <location>
        <begin position="34"/>
        <end position="421"/>
    </location>
</feature>
<dbReference type="GeneID" id="110979810"/>
<gene>
    <name evidence="14" type="primary">LOC110979810</name>
</gene>
<evidence type="ECO:0000256" key="7">
    <source>
        <dbReference type="ARBA" id="ARBA00023180"/>
    </source>
</evidence>
<evidence type="ECO:0000256" key="6">
    <source>
        <dbReference type="ARBA" id="ARBA00023157"/>
    </source>
</evidence>
<feature type="signal peptide" evidence="11">
    <location>
        <begin position="1"/>
        <end position="33"/>
    </location>
</feature>
<dbReference type="PRINTS" id="PR00740">
    <property type="entry name" value="GLHYDRLASE27"/>
</dbReference>
<sequence length="421" mass="47379">MEALSRLASSCLKMNLLTAAFLLLLGIAGSVEASHNGLALTPPLGWNSWERFRCNIDCDVDPENCISERLYAEMAKVIATEGYKEAGYEYICMDDCWMSKTRDKDGRLQPDPKRFPNGLKALADYIHSLGLKFGLYQSMGLFTCEKYPGIWGHIDIDVQTYAEWGIDLVKMDACWNLGKEKMGEGYINMSKALDHSGRPILFSCEWAHEASPNFTEIAEYCNSFRDYGDIQDDWNVVLHVIDWFAEHQAVLYNASGPGGYNDADFIIAGDFSLSTTQAKSQFAMWTMITSQLFLSSDLRTLDPQAKAIVLNKEVLAVNQDKLGKMGQRIYKDSTFEIWTKELINHSYAAVLFSRATDMPHNHTVTMKELGFPDPMGYSVRDLFASKDLGFFKPSTPLSFMVDPSGVVLIRAMPTNAMRKRP</sequence>
<dbReference type="Gene3D" id="2.60.40.1180">
    <property type="entry name" value="Golgi alpha-mannosidase II"/>
    <property type="match status" value="1"/>
</dbReference>
<name>A0A8B7YE94_ACAPL</name>
<evidence type="ECO:0000256" key="8">
    <source>
        <dbReference type="ARBA" id="ARBA00023228"/>
    </source>
</evidence>
<keyword evidence="13" id="KW-1185">Reference proteome</keyword>
<dbReference type="SUPFAM" id="SSF51011">
    <property type="entry name" value="Glycosyl hydrolase domain"/>
    <property type="match status" value="1"/>
</dbReference>
<proteinExistence type="inferred from homology"/>
<dbReference type="Proteomes" id="UP000694845">
    <property type="component" value="Unplaced"/>
</dbReference>
<keyword evidence="11" id="KW-0732">Signal</keyword>
<dbReference type="SUPFAM" id="SSF51445">
    <property type="entry name" value="(Trans)glycosidases"/>
    <property type="match status" value="1"/>
</dbReference>
<dbReference type="GO" id="GO:0005764">
    <property type="term" value="C:lysosome"/>
    <property type="evidence" value="ECO:0007669"/>
    <property type="project" value="UniProtKB-SubCell"/>
</dbReference>
<dbReference type="KEGG" id="aplc:110979810"/>
<dbReference type="Gene3D" id="3.20.20.70">
    <property type="entry name" value="Aldolase class I"/>
    <property type="match status" value="1"/>
</dbReference>
<dbReference type="GO" id="GO:0006629">
    <property type="term" value="P:lipid metabolic process"/>
    <property type="evidence" value="ECO:0007669"/>
    <property type="project" value="UniProtKB-KW"/>
</dbReference>
<dbReference type="GO" id="GO:0016139">
    <property type="term" value="P:glycoside catabolic process"/>
    <property type="evidence" value="ECO:0007669"/>
    <property type="project" value="TreeGrafter"/>
</dbReference>
<evidence type="ECO:0000256" key="10">
    <source>
        <dbReference type="RuleBase" id="RU361168"/>
    </source>
</evidence>
<keyword evidence="7" id="KW-0325">Glycoprotein</keyword>
<dbReference type="GO" id="GO:0009311">
    <property type="term" value="P:oligosaccharide metabolic process"/>
    <property type="evidence" value="ECO:0007669"/>
    <property type="project" value="TreeGrafter"/>
</dbReference>
<evidence type="ECO:0000256" key="9">
    <source>
        <dbReference type="ARBA" id="ARBA00023295"/>
    </source>
</evidence>
<dbReference type="OrthoDB" id="5795902at2759"/>
<reference evidence="14" key="1">
    <citation type="submission" date="2025-08" db="UniProtKB">
        <authorList>
            <consortium name="RefSeq"/>
        </authorList>
    </citation>
    <scope>IDENTIFICATION</scope>
</reference>
<dbReference type="InterPro" id="IPR013780">
    <property type="entry name" value="Glyco_hydro_b"/>
</dbReference>
<comment type="subcellular location">
    <subcellularLocation>
        <location evidence="1">Lysosome</location>
    </subcellularLocation>
</comment>
<dbReference type="PANTHER" id="PTHR11452">
    <property type="entry name" value="ALPHA-GALACTOSIDASE/ALPHA-N-ACETYLGALACTOSAMINIDASE"/>
    <property type="match status" value="1"/>
</dbReference>
<evidence type="ECO:0000256" key="4">
    <source>
        <dbReference type="ARBA" id="ARBA00022801"/>
    </source>
</evidence>
<keyword evidence="5" id="KW-0443">Lipid metabolism</keyword>
<dbReference type="EC" id="3.2.1.-" evidence="10"/>
<keyword evidence="4 10" id="KW-0378">Hydrolase</keyword>
<evidence type="ECO:0000256" key="5">
    <source>
        <dbReference type="ARBA" id="ARBA00023098"/>
    </source>
</evidence>
<dbReference type="InterPro" id="IPR000111">
    <property type="entry name" value="Glyco_hydro_27/36_CS"/>
</dbReference>
<dbReference type="Pfam" id="PF16499">
    <property type="entry name" value="Melibiase_2"/>
    <property type="match status" value="1"/>
</dbReference>
<evidence type="ECO:0000313" key="13">
    <source>
        <dbReference type="Proteomes" id="UP000694845"/>
    </source>
</evidence>
<dbReference type="AlphaFoldDB" id="A0A8B7YE94"/>
<dbReference type="CDD" id="cd14792">
    <property type="entry name" value="GH27"/>
    <property type="match status" value="1"/>
</dbReference>
<accession>A0A8B7YE94</accession>
<evidence type="ECO:0000256" key="11">
    <source>
        <dbReference type="SAM" id="SignalP"/>
    </source>
</evidence>
<organism evidence="13 14">
    <name type="scientific">Acanthaster planci</name>
    <name type="common">Crown-of-thorns starfish</name>
    <dbReference type="NCBI Taxonomy" id="133434"/>
    <lineage>
        <taxon>Eukaryota</taxon>
        <taxon>Metazoa</taxon>
        <taxon>Echinodermata</taxon>
        <taxon>Eleutherozoa</taxon>
        <taxon>Asterozoa</taxon>
        <taxon>Asteroidea</taxon>
        <taxon>Valvatacea</taxon>
        <taxon>Valvatida</taxon>
        <taxon>Acanthasteridae</taxon>
        <taxon>Acanthaster</taxon>
    </lineage>
</organism>
<feature type="domain" description="Alpha galactosidase A C-terminal" evidence="12">
    <location>
        <begin position="323"/>
        <end position="405"/>
    </location>
</feature>
<dbReference type="InterPro" id="IPR002241">
    <property type="entry name" value="Glyco_hydro_27"/>
</dbReference>
<dbReference type="Pfam" id="PF17450">
    <property type="entry name" value="Melibiase_2_C"/>
    <property type="match status" value="1"/>
</dbReference>
<evidence type="ECO:0000256" key="2">
    <source>
        <dbReference type="ARBA" id="ARBA00009743"/>
    </source>
</evidence>
<comment type="subunit">
    <text evidence="3 10">Homodimer.</text>
</comment>
<evidence type="ECO:0000259" key="12">
    <source>
        <dbReference type="Pfam" id="PF17450"/>
    </source>
</evidence>
<dbReference type="GO" id="GO:0004557">
    <property type="term" value="F:alpha-galactosidase activity"/>
    <property type="evidence" value="ECO:0007669"/>
    <property type="project" value="TreeGrafter"/>
</dbReference>
<comment type="similarity">
    <text evidence="2 10">Belongs to the glycosyl hydrolase 27 family.</text>
</comment>
<evidence type="ECO:0000256" key="1">
    <source>
        <dbReference type="ARBA" id="ARBA00004371"/>
    </source>
</evidence>
<dbReference type="InterPro" id="IPR013785">
    <property type="entry name" value="Aldolase_TIM"/>
</dbReference>
<keyword evidence="8" id="KW-0458">Lysosome</keyword>
<dbReference type="FunFam" id="3.20.20.70:FF:000197">
    <property type="entry name" value="Alpha-galactosidase"/>
    <property type="match status" value="1"/>
</dbReference>
<protein>
    <recommendedName>
        <fullName evidence="10">Alpha-galactosidase</fullName>
        <ecNumber evidence="10">3.2.1.-</ecNumber>
    </recommendedName>
</protein>